<comment type="caution">
    <text evidence="1">The sequence shown here is derived from an EMBL/GenBank/DDBJ whole genome shotgun (WGS) entry which is preliminary data.</text>
</comment>
<dbReference type="Proteomes" id="UP001476798">
    <property type="component" value="Unassembled WGS sequence"/>
</dbReference>
<dbReference type="EMBL" id="JAHRIO010032413">
    <property type="protein sequence ID" value="MEQ2169235.1"/>
    <property type="molecule type" value="Genomic_DNA"/>
</dbReference>
<name>A0ABV0NCV3_9TELE</name>
<keyword evidence="2" id="KW-1185">Reference proteome</keyword>
<evidence type="ECO:0000313" key="1">
    <source>
        <dbReference type="EMBL" id="MEQ2169235.1"/>
    </source>
</evidence>
<gene>
    <name evidence="1" type="ORF">GOODEAATRI_023042</name>
</gene>
<evidence type="ECO:0000313" key="2">
    <source>
        <dbReference type="Proteomes" id="UP001476798"/>
    </source>
</evidence>
<organism evidence="1 2">
    <name type="scientific">Goodea atripinnis</name>
    <dbReference type="NCBI Taxonomy" id="208336"/>
    <lineage>
        <taxon>Eukaryota</taxon>
        <taxon>Metazoa</taxon>
        <taxon>Chordata</taxon>
        <taxon>Craniata</taxon>
        <taxon>Vertebrata</taxon>
        <taxon>Euteleostomi</taxon>
        <taxon>Actinopterygii</taxon>
        <taxon>Neopterygii</taxon>
        <taxon>Teleostei</taxon>
        <taxon>Neoteleostei</taxon>
        <taxon>Acanthomorphata</taxon>
        <taxon>Ovalentaria</taxon>
        <taxon>Atherinomorphae</taxon>
        <taxon>Cyprinodontiformes</taxon>
        <taxon>Goodeidae</taxon>
        <taxon>Goodea</taxon>
    </lineage>
</organism>
<reference evidence="1 2" key="1">
    <citation type="submission" date="2021-06" db="EMBL/GenBank/DDBJ databases">
        <authorList>
            <person name="Palmer J.M."/>
        </authorList>
    </citation>
    <scope>NUCLEOTIDE SEQUENCE [LARGE SCALE GENOMIC DNA]</scope>
    <source>
        <strain evidence="1 2">GA_2019</strain>
        <tissue evidence="1">Muscle</tissue>
    </source>
</reference>
<protein>
    <submittedName>
        <fullName evidence="1">Uncharacterized protein</fullName>
    </submittedName>
</protein>
<accession>A0ABV0NCV3</accession>
<sequence length="224" mass="25105">MENDRIPCFTVCPWHGLAVGDVVLYVKRDVHVDVGRWSDKDEAGELLCELKVEDVPSVELNAGLSVVSMRPETTTDARSDWVDKAAAEVVVVVRTLYKDGKYCMNYLFSRTQAIVTDLLACRPSELIESPMGSGFFPWSRGPGDLVTRSGTSALFVIDSMCLKVYRRPDMRKIPVRFTIFRRHQGEDLNPRAVQAVVQVSGRQLLWFVSEDHGHIALLSSSPHP</sequence>
<proteinExistence type="predicted"/>